<gene>
    <name evidence="2" type="ORF">FD755_005426</name>
</gene>
<dbReference type="AlphaFoldDB" id="A0A5J5MTN3"/>
<evidence type="ECO:0000313" key="2">
    <source>
        <dbReference type="EMBL" id="KAB0383509.1"/>
    </source>
</evidence>
<comment type="caution">
    <text evidence="2">The sequence shown here is derived from an EMBL/GenBank/DDBJ whole genome shotgun (WGS) entry which is preliminary data.</text>
</comment>
<reference evidence="2 3" key="1">
    <citation type="submission" date="2019-06" db="EMBL/GenBank/DDBJ databases">
        <title>Discovery of a novel chromosome fission-fusion reversal in muntjac.</title>
        <authorList>
            <person name="Mudd A.B."/>
            <person name="Bredeson J.V."/>
            <person name="Baum R."/>
            <person name="Hockemeyer D."/>
            <person name="Rokhsar D.S."/>
        </authorList>
    </citation>
    <scope>NUCLEOTIDE SEQUENCE [LARGE SCALE GENOMIC DNA]</scope>
    <source>
        <strain evidence="2">UCam_UCB_Mr</strain>
        <tissue evidence="2">Fibroblast cell line</tissue>
    </source>
</reference>
<dbReference type="Proteomes" id="UP000326062">
    <property type="component" value="Chromosome 2"/>
</dbReference>
<sequence length="69" mass="7801">MQKSCEEKGGKPQNTLKAEEDSPWDEGASQEAEGNLRGGLTLPEIRGAGELERRREERRKVRNKSVMMD</sequence>
<evidence type="ECO:0000313" key="3">
    <source>
        <dbReference type="Proteomes" id="UP000326062"/>
    </source>
</evidence>
<name>A0A5J5MTN3_MUNRE</name>
<feature type="region of interest" description="Disordered" evidence="1">
    <location>
        <begin position="1"/>
        <end position="69"/>
    </location>
</feature>
<feature type="compositionally biased region" description="Basic and acidic residues" evidence="1">
    <location>
        <begin position="1"/>
        <end position="10"/>
    </location>
</feature>
<organism evidence="2 3">
    <name type="scientific">Muntiacus reevesi</name>
    <name type="common">Reeves' muntjac</name>
    <name type="synonym">Cervus reevesi</name>
    <dbReference type="NCBI Taxonomy" id="9886"/>
    <lineage>
        <taxon>Eukaryota</taxon>
        <taxon>Metazoa</taxon>
        <taxon>Chordata</taxon>
        <taxon>Craniata</taxon>
        <taxon>Vertebrata</taxon>
        <taxon>Euteleostomi</taxon>
        <taxon>Mammalia</taxon>
        <taxon>Eutheria</taxon>
        <taxon>Laurasiatheria</taxon>
        <taxon>Artiodactyla</taxon>
        <taxon>Ruminantia</taxon>
        <taxon>Pecora</taxon>
        <taxon>Cervidae</taxon>
        <taxon>Muntiacinae</taxon>
        <taxon>Muntiacus</taxon>
    </lineage>
</organism>
<feature type="compositionally biased region" description="Basic and acidic residues" evidence="1">
    <location>
        <begin position="47"/>
        <end position="59"/>
    </location>
</feature>
<proteinExistence type="predicted"/>
<evidence type="ECO:0000256" key="1">
    <source>
        <dbReference type="SAM" id="MobiDB-lite"/>
    </source>
</evidence>
<dbReference type="EMBL" id="VCEB01000002">
    <property type="protein sequence ID" value="KAB0383509.1"/>
    <property type="molecule type" value="Genomic_DNA"/>
</dbReference>
<keyword evidence="3" id="KW-1185">Reference proteome</keyword>
<protein>
    <submittedName>
        <fullName evidence="2">Uncharacterized protein</fullName>
    </submittedName>
</protein>
<accession>A0A5J5MTN3</accession>